<evidence type="ECO:0000313" key="1">
    <source>
        <dbReference type="EMBL" id="NEC54536.1"/>
    </source>
</evidence>
<comment type="caution">
    <text evidence="1">The sequence shown here is derived from an EMBL/GenBank/DDBJ whole genome shotgun (WGS) entry which is preliminary data.</text>
</comment>
<organism evidence="1 2">
    <name type="scientific">Amycolatopsis rubida</name>
    <dbReference type="NCBI Taxonomy" id="112413"/>
    <lineage>
        <taxon>Bacteria</taxon>
        <taxon>Bacillati</taxon>
        <taxon>Actinomycetota</taxon>
        <taxon>Actinomycetes</taxon>
        <taxon>Pseudonocardiales</taxon>
        <taxon>Pseudonocardiaceae</taxon>
        <taxon>Amycolatopsis</taxon>
    </lineage>
</organism>
<reference evidence="1 2" key="1">
    <citation type="submission" date="2020-01" db="EMBL/GenBank/DDBJ databases">
        <title>Insect and environment-associated Actinomycetes.</title>
        <authorList>
            <person name="Currrie C."/>
            <person name="Chevrette M."/>
            <person name="Carlson C."/>
            <person name="Stubbendieck R."/>
            <person name="Wendt-Pienkowski E."/>
        </authorList>
    </citation>
    <scope>NUCLEOTIDE SEQUENCE [LARGE SCALE GENOMIC DNA]</scope>
    <source>
        <strain evidence="1 2">SID8386</strain>
    </source>
</reference>
<dbReference type="EMBL" id="JAAGNC010000021">
    <property type="protein sequence ID" value="NEC54536.1"/>
    <property type="molecule type" value="Genomic_DNA"/>
</dbReference>
<evidence type="ECO:0000313" key="2">
    <source>
        <dbReference type="Proteomes" id="UP000470404"/>
    </source>
</evidence>
<dbReference type="RefSeq" id="WP_067581463.1">
    <property type="nucleotide sequence ID" value="NZ_FOWC01000003.1"/>
</dbReference>
<sequence length="88" mass="9915">MPGERVQPGSRYFARQPVIRPSAAIAATNRSYPCCASTRRQAWLADAIVPLPACRNRRRSLPWSWVRSPRGMFAHSHWIAAARSSPSR</sequence>
<name>A0ABX0BNW5_9PSEU</name>
<protein>
    <submittedName>
        <fullName evidence="1">Uncharacterized protein</fullName>
    </submittedName>
</protein>
<gene>
    <name evidence="1" type="ORF">G3I59_02660</name>
</gene>
<proteinExistence type="predicted"/>
<accession>A0ABX0BNW5</accession>
<dbReference type="Proteomes" id="UP000470404">
    <property type="component" value="Unassembled WGS sequence"/>
</dbReference>
<keyword evidence="2" id="KW-1185">Reference proteome</keyword>